<accession>A0A820FGQ8</accession>
<evidence type="ECO:0000256" key="1">
    <source>
        <dbReference type="SAM" id="SignalP"/>
    </source>
</evidence>
<dbReference type="PROSITE" id="PS50181">
    <property type="entry name" value="FBOX"/>
    <property type="match status" value="1"/>
</dbReference>
<evidence type="ECO:0000259" key="2">
    <source>
        <dbReference type="PROSITE" id="PS50181"/>
    </source>
</evidence>
<dbReference type="InterPro" id="IPR001810">
    <property type="entry name" value="F-box_dom"/>
</dbReference>
<evidence type="ECO:0000313" key="3">
    <source>
        <dbReference type="EMBL" id="CAF4261491.1"/>
    </source>
</evidence>
<dbReference type="Proteomes" id="UP000663842">
    <property type="component" value="Unassembled WGS sequence"/>
</dbReference>
<dbReference type="AlphaFoldDB" id="A0A820FGQ8"/>
<feature type="signal peptide" evidence="1">
    <location>
        <begin position="1"/>
        <end position="19"/>
    </location>
</feature>
<gene>
    <name evidence="3" type="ORF">UXM345_LOCUS31297</name>
</gene>
<feature type="domain" description="F-box" evidence="2">
    <location>
        <begin position="485"/>
        <end position="532"/>
    </location>
</feature>
<protein>
    <recommendedName>
        <fullName evidence="2">F-box domain-containing protein</fullName>
    </recommendedName>
</protein>
<reference evidence="3" key="1">
    <citation type="submission" date="2021-02" db="EMBL/GenBank/DDBJ databases">
        <authorList>
            <person name="Nowell W R."/>
        </authorList>
    </citation>
    <scope>NUCLEOTIDE SEQUENCE</scope>
</reference>
<feature type="chain" id="PRO_5032931716" description="F-box domain-containing protein" evidence="1">
    <location>
        <begin position="20"/>
        <end position="838"/>
    </location>
</feature>
<evidence type="ECO:0000313" key="4">
    <source>
        <dbReference type="Proteomes" id="UP000663842"/>
    </source>
</evidence>
<organism evidence="3 4">
    <name type="scientific">Rotaria magnacalcarata</name>
    <dbReference type="NCBI Taxonomy" id="392030"/>
    <lineage>
        <taxon>Eukaryota</taxon>
        <taxon>Metazoa</taxon>
        <taxon>Spiralia</taxon>
        <taxon>Gnathifera</taxon>
        <taxon>Rotifera</taxon>
        <taxon>Eurotatoria</taxon>
        <taxon>Bdelloidea</taxon>
        <taxon>Philodinida</taxon>
        <taxon>Philodinidae</taxon>
        <taxon>Rotaria</taxon>
    </lineage>
</organism>
<comment type="caution">
    <text evidence="3">The sequence shown here is derived from an EMBL/GenBank/DDBJ whole genome shotgun (WGS) entry which is preliminary data.</text>
</comment>
<dbReference type="EMBL" id="CAJOBF010008737">
    <property type="protein sequence ID" value="CAF4261491.1"/>
    <property type="molecule type" value="Genomic_DNA"/>
</dbReference>
<name>A0A820FGQ8_9BILA</name>
<keyword evidence="1" id="KW-0732">Signal</keyword>
<proteinExistence type="predicted"/>
<sequence length="838" mass="98701">MRALGFLLILHTFLVLSVLQSISVLNITQDQLDLKDYLIYRCSKDLSYALLNNSTNSQIIQYFSDDKELKHKLISGAMLSNHLSRLMVQLSTADVAYNLRFPNPNNKHSLHNSLIQVTKDIGESLQSILAVVNRILASSNRVLEDINTIKTLLTLSLGDESTIFVLESLQNLNQTYYSNADGIKNFSSISEKLENNTRILTLLISNTSVQYHNVFLTTQQRINERFTQGPYSLLVGLQAKEEMAQHSLKQARDNYQAILNRAVKVGLLHVTDTDTEAALRQYLNAEKTHIEALARINEMHRNTSSLIRLPHDFDKIYAQWAQDSENLLTTAVSGLHNTSESWRSLSQFLQPLADQVTLVYELIKKYFTIVSTTPDSPRTVIGWKQRNVLSLEMIEDLKKEMLFVYFLSNIYFDVLTELVMCQLVSNSHLLLLSTEEDRQAYLIRLDIDFVLIAKRAAEIFDKYHEKLKVIFHSFLLDKSKYPHCLFLLEDLANEILYEIFEYLDMYHIYKGFFNLNKRFQNLIINSNFLHKINISKISKHDFKGYYKNILLPNRHRIRLLRLSNSCITEIIFSAPRITLQFVRLESLIPNNIQMKYWNKIFNYLIHLSELHSLAISIGDYIQLLSFIFLNVLNYLKLKYFKIEYEIKSYKSPLSIHLSKYESCSIQYLIINGRFPFKSLNNLLCYLPELRHLSINSLVHYQDYFEENEFSPMKLKYLKYVSPKFDCIRFNKVEKILKEFLYYVQILRLTTRYDKAYLNAKRWEELIVSYMPYLRIFDINYVLDKNSTYHHSMNQFNSSFRIEKNWFFTHQHDWKKVQMMECFIQQIHIDEKTIDFIGK</sequence>